<keyword evidence="8" id="KW-0804">Transcription</keyword>
<dbReference type="GO" id="GO:0141221">
    <property type="term" value="F:histone deacetylase activity, hydrolytic mechanism"/>
    <property type="evidence" value="ECO:0007669"/>
    <property type="project" value="UniProtKB-EC"/>
</dbReference>
<keyword evidence="9" id="KW-0539">Nucleus</keyword>
<comment type="caution">
    <text evidence="12">The sequence shown here is derived from an EMBL/GenBank/DDBJ whole genome shotgun (WGS) entry which is preliminary data.</text>
</comment>
<evidence type="ECO:0000313" key="12">
    <source>
        <dbReference type="EMBL" id="OQS02969.1"/>
    </source>
</evidence>
<dbReference type="GO" id="GO:0040029">
    <property type="term" value="P:epigenetic regulation of gene expression"/>
    <property type="evidence" value="ECO:0007669"/>
    <property type="project" value="TreeGrafter"/>
</dbReference>
<dbReference type="InterPro" id="IPR037138">
    <property type="entry name" value="His_deacetylse_dom_sf"/>
</dbReference>
<evidence type="ECO:0000256" key="2">
    <source>
        <dbReference type="ARBA" id="ARBA00007738"/>
    </source>
</evidence>
<dbReference type="Gene3D" id="3.40.800.20">
    <property type="entry name" value="Histone deacetylase domain"/>
    <property type="match status" value="1"/>
</dbReference>
<evidence type="ECO:0000256" key="7">
    <source>
        <dbReference type="ARBA" id="ARBA00023015"/>
    </source>
</evidence>
<sequence>MTEPPPARTLLLSHPSCGKHHVRGHPERPERLHVILAKLAHAFPTLPLVTQVPPATIEQLERFHTQSHVQAVIQWCGKIERCMDELEKLPDTEETKERREVLKSFEYVDVDADTTLMRYTREAALFAAGSVVEAVDAVLAKKYVNAFCAVRPPGHHAEPYKAMGFCYFNNVGIGAMHAIAVHGLKRVAIIDFDVHHGNGTQTKAETTPELLYVSTHQAPFFPYTGHTEENNSAVWNVEFAAGTSSYPFRRAFVDEVEAKIAAFRPQIILISAGFDAHKDDPLAEMNLTDDDFYWMTKRLAALAWHHCEGRIVSCLEGGYHFRALARCTELHVQALVEASLISDVTELLPMEGLQIEKPQKTNLRLVLAKGAKQKTLVLPDITIDKLRIAAKSKWQMKKSQQFRTAQGTVIADTISLLELENDTILYIA</sequence>
<name>A0A1V9ZYC6_9STRA</name>
<dbReference type="PANTHER" id="PTHR10625">
    <property type="entry name" value="HISTONE DEACETYLASE HDAC1-RELATED"/>
    <property type="match status" value="1"/>
</dbReference>
<evidence type="ECO:0000313" key="13">
    <source>
        <dbReference type="Proteomes" id="UP000243217"/>
    </source>
</evidence>
<comment type="subcellular location">
    <subcellularLocation>
        <location evidence="1">Nucleus</location>
    </subcellularLocation>
</comment>
<dbReference type="EC" id="3.5.1.98" evidence="3"/>
<evidence type="ECO:0000256" key="6">
    <source>
        <dbReference type="ARBA" id="ARBA00022853"/>
    </source>
</evidence>
<accession>A0A1V9ZYC6</accession>
<dbReference type="AlphaFoldDB" id="A0A1V9ZYC6"/>
<evidence type="ECO:0000256" key="9">
    <source>
        <dbReference type="ARBA" id="ARBA00023242"/>
    </source>
</evidence>
<feature type="region of interest" description="Disordered" evidence="10">
    <location>
        <begin position="1"/>
        <end position="25"/>
    </location>
</feature>
<keyword evidence="6" id="KW-0156">Chromatin regulator</keyword>
<evidence type="ECO:0000256" key="8">
    <source>
        <dbReference type="ARBA" id="ARBA00023163"/>
    </source>
</evidence>
<dbReference type="Pfam" id="PF00850">
    <property type="entry name" value="Hist_deacetyl"/>
    <property type="match status" value="1"/>
</dbReference>
<evidence type="ECO:0000256" key="10">
    <source>
        <dbReference type="SAM" id="MobiDB-lite"/>
    </source>
</evidence>
<evidence type="ECO:0000256" key="3">
    <source>
        <dbReference type="ARBA" id="ARBA00012111"/>
    </source>
</evidence>
<keyword evidence="4" id="KW-0678">Repressor</keyword>
<dbReference type="SUPFAM" id="SSF52768">
    <property type="entry name" value="Arginase/deacetylase"/>
    <property type="match status" value="1"/>
</dbReference>
<feature type="domain" description="Histone deacetylase" evidence="11">
    <location>
        <begin position="25"/>
        <end position="335"/>
    </location>
</feature>
<evidence type="ECO:0000256" key="5">
    <source>
        <dbReference type="ARBA" id="ARBA00022801"/>
    </source>
</evidence>
<keyword evidence="7" id="KW-0805">Transcription regulation</keyword>
<dbReference type="CDD" id="cd11599">
    <property type="entry name" value="HDAC_classII_2"/>
    <property type="match status" value="1"/>
</dbReference>
<dbReference type="InterPro" id="IPR023801">
    <property type="entry name" value="His_deacetylse_dom"/>
</dbReference>
<keyword evidence="5" id="KW-0378">Hydrolase</keyword>
<dbReference type="PANTHER" id="PTHR10625:SF5">
    <property type="entry name" value="HISTONE DEACETYLASE"/>
    <property type="match status" value="1"/>
</dbReference>
<protein>
    <recommendedName>
        <fullName evidence="3">histone deacetylase</fullName>
        <ecNumber evidence="3">3.5.1.98</ecNumber>
    </recommendedName>
</protein>
<proteinExistence type="inferred from homology"/>
<evidence type="ECO:0000259" key="11">
    <source>
        <dbReference type="Pfam" id="PF00850"/>
    </source>
</evidence>
<dbReference type="InterPro" id="IPR023696">
    <property type="entry name" value="Ureohydrolase_dom_sf"/>
</dbReference>
<reference evidence="12 13" key="1">
    <citation type="journal article" date="2014" name="Genome Biol. Evol.">
        <title>The secreted proteins of Achlya hypogyna and Thraustotheca clavata identify the ancestral oomycete secretome and reveal gene acquisitions by horizontal gene transfer.</title>
        <authorList>
            <person name="Misner I."/>
            <person name="Blouin N."/>
            <person name="Leonard G."/>
            <person name="Richards T.A."/>
            <person name="Lane C.E."/>
        </authorList>
    </citation>
    <scope>NUCLEOTIDE SEQUENCE [LARGE SCALE GENOMIC DNA]</scope>
    <source>
        <strain evidence="12 13">ATCC 34112</strain>
    </source>
</reference>
<dbReference type="EMBL" id="JNBS01001051">
    <property type="protein sequence ID" value="OQS02969.1"/>
    <property type="molecule type" value="Genomic_DNA"/>
</dbReference>
<dbReference type="GO" id="GO:0000118">
    <property type="term" value="C:histone deacetylase complex"/>
    <property type="evidence" value="ECO:0007669"/>
    <property type="project" value="TreeGrafter"/>
</dbReference>
<dbReference type="PRINTS" id="PR01270">
    <property type="entry name" value="HDASUPER"/>
</dbReference>
<gene>
    <name evidence="12" type="ORF">THRCLA_04713</name>
</gene>
<dbReference type="InterPro" id="IPR000286">
    <property type="entry name" value="HDACs"/>
</dbReference>
<organism evidence="12 13">
    <name type="scientific">Thraustotheca clavata</name>
    <dbReference type="NCBI Taxonomy" id="74557"/>
    <lineage>
        <taxon>Eukaryota</taxon>
        <taxon>Sar</taxon>
        <taxon>Stramenopiles</taxon>
        <taxon>Oomycota</taxon>
        <taxon>Saprolegniomycetes</taxon>
        <taxon>Saprolegniales</taxon>
        <taxon>Achlyaceae</taxon>
        <taxon>Thraustotheca</taxon>
    </lineage>
</organism>
<evidence type="ECO:0000256" key="4">
    <source>
        <dbReference type="ARBA" id="ARBA00022491"/>
    </source>
</evidence>
<dbReference type="OrthoDB" id="424012at2759"/>
<comment type="similarity">
    <text evidence="2">Belongs to the histone deacetylase family. HD type 2 subfamily.</text>
</comment>
<dbReference type="Proteomes" id="UP000243217">
    <property type="component" value="Unassembled WGS sequence"/>
</dbReference>
<keyword evidence="13" id="KW-1185">Reference proteome</keyword>
<dbReference type="STRING" id="74557.A0A1V9ZYC6"/>
<dbReference type="GO" id="GO:0005737">
    <property type="term" value="C:cytoplasm"/>
    <property type="evidence" value="ECO:0007669"/>
    <property type="project" value="TreeGrafter"/>
</dbReference>
<evidence type="ECO:0000256" key="1">
    <source>
        <dbReference type="ARBA" id="ARBA00004123"/>
    </source>
</evidence>